<protein>
    <recommendedName>
        <fullName evidence="5 9">6-phosphogluconate dehydrogenase, decarboxylating</fullName>
        <ecNumber evidence="5 9">1.1.1.44</ecNumber>
    </recommendedName>
</protein>
<dbReference type="FunFam" id="1.10.1040.10:FF:000002">
    <property type="entry name" value="6-phosphogluconate dehydrogenase, decarboxylating"/>
    <property type="match status" value="1"/>
</dbReference>
<feature type="binding site" evidence="8">
    <location>
        <position position="102"/>
    </location>
    <ligand>
        <name>NADP(+)</name>
        <dbReference type="ChEBI" id="CHEBI:58349"/>
    </ligand>
</feature>
<dbReference type="GO" id="GO:0019521">
    <property type="term" value="P:D-gluconate metabolic process"/>
    <property type="evidence" value="ECO:0007669"/>
    <property type="project" value="UniProtKB-KW"/>
</dbReference>
<reference evidence="13" key="1">
    <citation type="submission" date="2016-01" db="EMBL/GenBank/DDBJ databases">
        <title>Draft genome of Chromobacterium sp. F49.</title>
        <authorList>
            <person name="Hong K.W."/>
        </authorList>
    </citation>
    <scope>NUCLEOTIDE SEQUENCE [LARGE SCALE GENOMIC DNA]</scope>
    <source>
        <strain evidence="13">M63</strain>
    </source>
</reference>
<dbReference type="PROSITE" id="PS00461">
    <property type="entry name" value="6PGD"/>
    <property type="match status" value="1"/>
</dbReference>
<dbReference type="Proteomes" id="UP000076563">
    <property type="component" value="Unassembled WGS sequence"/>
</dbReference>
<feature type="binding site" description="in other chain" evidence="7">
    <location>
        <position position="287"/>
    </location>
    <ligand>
        <name>substrate</name>
        <note>ligand shared between dimeric partners</note>
    </ligand>
</feature>
<feature type="binding site" evidence="7">
    <location>
        <position position="446"/>
    </location>
    <ligand>
        <name>substrate</name>
        <note>ligand shared between dimeric partners</note>
    </ligand>
</feature>
<dbReference type="InterPro" id="IPR013328">
    <property type="entry name" value="6PGD_dom2"/>
</dbReference>
<dbReference type="PRINTS" id="PR00076">
    <property type="entry name" value="6PGDHDRGNASE"/>
</dbReference>
<dbReference type="GO" id="GO:0050661">
    <property type="term" value="F:NADP binding"/>
    <property type="evidence" value="ECO:0007669"/>
    <property type="project" value="InterPro"/>
</dbReference>
<comment type="function">
    <text evidence="5">Catalyzes the oxidative decarboxylation of 6-phosphogluconate to ribulose 5-phosphate and CO(2), with concomitant reduction of NADP to NADPH.</text>
</comment>
<evidence type="ECO:0000256" key="4">
    <source>
        <dbReference type="ARBA" id="ARBA00023064"/>
    </source>
</evidence>
<feature type="binding site" evidence="7">
    <location>
        <position position="452"/>
    </location>
    <ligand>
        <name>substrate</name>
        <note>ligand shared between dimeric partners</note>
    </ligand>
</feature>
<dbReference type="PIRSF" id="PIRSF000109">
    <property type="entry name" value="6PGD"/>
    <property type="match status" value="1"/>
</dbReference>
<dbReference type="Pfam" id="PF00393">
    <property type="entry name" value="6PGD"/>
    <property type="match status" value="1"/>
</dbReference>
<dbReference type="Gene3D" id="1.10.1040.10">
    <property type="entry name" value="N-(1-d-carboxylethyl)-l-norvaline Dehydrogenase, domain 2"/>
    <property type="match status" value="1"/>
</dbReference>
<feature type="binding site" description="in other chain" evidence="7">
    <location>
        <begin position="185"/>
        <end position="186"/>
    </location>
    <ligand>
        <name>substrate</name>
        <note>ligand shared between dimeric partners</note>
    </ligand>
</feature>
<feature type="binding site" description="in other chain" evidence="7">
    <location>
        <position position="190"/>
    </location>
    <ligand>
        <name>substrate</name>
        <note>ligand shared between dimeric partners</note>
    </ligand>
</feature>
<dbReference type="GO" id="GO:0006098">
    <property type="term" value="P:pentose-phosphate shunt"/>
    <property type="evidence" value="ECO:0007669"/>
    <property type="project" value="UniProtKB-UniPathway"/>
</dbReference>
<feature type="binding site" description="in other chain" evidence="7">
    <location>
        <begin position="128"/>
        <end position="130"/>
    </location>
    <ligand>
        <name>substrate</name>
        <note>ligand shared between dimeric partners</note>
    </ligand>
</feature>
<feature type="binding site" evidence="8">
    <location>
        <begin position="74"/>
        <end position="76"/>
    </location>
    <ligand>
        <name>NADP(+)</name>
        <dbReference type="ChEBI" id="CHEBI:58349"/>
    </ligand>
</feature>
<evidence type="ECO:0000313" key="11">
    <source>
        <dbReference type="EMBL" id="KZE84230.1"/>
    </source>
</evidence>
<dbReference type="RefSeq" id="WP_063177681.1">
    <property type="nucleotide sequence ID" value="NZ_CP121215.1"/>
</dbReference>
<dbReference type="FunFam" id="1.20.5.320:FF:000001">
    <property type="entry name" value="6-phosphogluconate dehydrogenase, decarboxylating"/>
    <property type="match status" value="1"/>
</dbReference>
<name>A0A165RPE7_9BACL</name>
<keyword evidence="4 9" id="KW-0311">Gluconate utilization</keyword>
<dbReference type="InterPro" id="IPR008927">
    <property type="entry name" value="6-PGluconate_DH-like_C_sf"/>
</dbReference>
<dbReference type="InterPro" id="IPR006184">
    <property type="entry name" value="6PGdom_BS"/>
</dbReference>
<comment type="pathway">
    <text evidence="5 9">Carbohydrate degradation; pentose phosphate pathway; D-ribulose 5-phosphate from D-glucose 6-phosphate (oxidative stage): step 3/3.</text>
</comment>
<feature type="binding site" evidence="8">
    <location>
        <begin position="33"/>
        <end position="35"/>
    </location>
    <ligand>
        <name>NADP(+)</name>
        <dbReference type="ChEBI" id="CHEBI:58349"/>
    </ligand>
</feature>
<dbReference type="InterPro" id="IPR036291">
    <property type="entry name" value="NAD(P)-bd_dom_sf"/>
</dbReference>
<comment type="caution">
    <text evidence="11">The sequence shown here is derived from an EMBL/GenBank/DDBJ whole genome shotgun (WGS) entry which is preliminary data.</text>
</comment>
<comment type="subunit">
    <text evidence="2 5">Homodimer.</text>
</comment>
<dbReference type="NCBIfam" id="NF006765">
    <property type="entry name" value="PRK09287.1"/>
    <property type="match status" value="1"/>
</dbReference>
<evidence type="ECO:0000256" key="1">
    <source>
        <dbReference type="ARBA" id="ARBA00008419"/>
    </source>
</evidence>
<feature type="binding site" description="in other chain" evidence="7">
    <location>
        <position position="102"/>
    </location>
    <ligand>
        <name>substrate</name>
        <note>ligand shared between dimeric partners</note>
    </ligand>
</feature>
<dbReference type="SUPFAM" id="SSF48179">
    <property type="entry name" value="6-phosphogluconate dehydrogenase C-terminal domain-like"/>
    <property type="match status" value="1"/>
</dbReference>
<accession>A0A165RPE7</accession>
<dbReference type="PANTHER" id="PTHR11811">
    <property type="entry name" value="6-PHOSPHOGLUCONATE DEHYDROGENASE"/>
    <property type="match status" value="1"/>
</dbReference>
<feature type="active site" description="Proton acceptor" evidence="6">
    <location>
        <position position="182"/>
    </location>
</feature>
<proteinExistence type="inferred from homology"/>
<feature type="binding site" evidence="8">
    <location>
        <begin position="10"/>
        <end position="15"/>
    </location>
    <ligand>
        <name>NADP(+)</name>
        <dbReference type="ChEBI" id="CHEBI:58349"/>
    </ligand>
</feature>
<dbReference type="UniPathway" id="UPA00115">
    <property type="reaction ID" value="UER00410"/>
</dbReference>
<evidence type="ECO:0000313" key="14">
    <source>
        <dbReference type="Proteomes" id="UP000244184"/>
    </source>
</evidence>
<feature type="domain" description="6-phosphogluconate dehydrogenase C-terminal" evidence="10">
    <location>
        <begin position="178"/>
        <end position="468"/>
    </location>
</feature>
<evidence type="ECO:0000256" key="3">
    <source>
        <dbReference type="ARBA" id="ARBA00023002"/>
    </source>
</evidence>
<sequence length="470" mass="51799">MSKQQVGVIGLAVMGKNLALNIESRGFTVSVFNRSREKTDALLAEAQGKNLVGTYSIEEFVASLETPRKILIMVQAGHATDDTINQLVPHLEKGDIIIDGGNAFFPDTQRRNKELEAHGLRFIGTGVSGGEEGALKGPAIMPGGQKDAYELVAPILTAISAKVNGDPCCTYIGPDGAGHYVKMVHNGIEYGDMQLICEAYHLLKDVLGVSTQELHEIFADWNKGELDSYLIEITTDIFTKYDSETGKPMVDVILDSAGQKGTGKWTSQSALDLGVPLSIITESVFSRFISAMKEERVAASKVLNGPKHAAFDGDRAAFIEAVRKALYASKICSYAQGFAQMRAASEEYNWSLDYGSIAMIFRGGCIIRARFLQNIKDAYDRSPELKNLLLDEYFKGIVEQYQDAWRSVVATAITRGVPVPAFASALAYYDSYRTERLPANLLQAQRDYFGAHTFKRVDKEGTFHFHWMEN</sequence>
<dbReference type="InterPro" id="IPR006114">
    <property type="entry name" value="6PGDH_C"/>
</dbReference>
<dbReference type="NCBIfam" id="TIGR00873">
    <property type="entry name" value="gnd"/>
    <property type="match status" value="1"/>
</dbReference>
<reference evidence="11" key="2">
    <citation type="submission" date="2016-01" db="EMBL/GenBank/DDBJ databases">
        <authorList>
            <person name="McClelland M."/>
            <person name="Jain A."/>
            <person name="Saraogi P."/>
            <person name="Mendelson R."/>
            <person name="Westerman R."/>
            <person name="SanMiguel P."/>
            <person name="Csonka L."/>
        </authorList>
    </citation>
    <scope>NUCLEOTIDE SEQUENCE</scope>
    <source>
        <strain evidence="11">M63</strain>
    </source>
</reference>
<dbReference type="InterPro" id="IPR006183">
    <property type="entry name" value="Pgluconate_DH"/>
</dbReference>
<organism evidence="11 13">
    <name type="scientific">Paenibacillus elgii</name>
    <dbReference type="NCBI Taxonomy" id="189691"/>
    <lineage>
        <taxon>Bacteria</taxon>
        <taxon>Bacillati</taxon>
        <taxon>Bacillota</taxon>
        <taxon>Bacilli</taxon>
        <taxon>Bacillales</taxon>
        <taxon>Paenibacillaceae</taxon>
        <taxon>Paenibacillus</taxon>
    </lineage>
</organism>
<comment type="similarity">
    <text evidence="1 5 9">Belongs to the 6-phosphogluconate dehydrogenase family.</text>
</comment>
<dbReference type="EMBL" id="PYHP01000082">
    <property type="protein sequence ID" value="PUA35503.1"/>
    <property type="molecule type" value="Genomic_DNA"/>
</dbReference>
<dbReference type="Proteomes" id="UP000244184">
    <property type="component" value="Unassembled WGS sequence"/>
</dbReference>
<evidence type="ECO:0000256" key="8">
    <source>
        <dbReference type="PIRSR" id="PIRSR000109-3"/>
    </source>
</evidence>
<evidence type="ECO:0000313" key="12">
    <source>
        <dbReference type="EMBL" id="PUA35503.1"/>
    </source>
</evidence>
<dbReference type="Pfam" id="PF03446">
    <property type="entry name" value="NAD_binding_2"/>
    <property type="match status" value="1"/>
</dbReference>
<evidence type="ECO:0000256" key="9">
    <source>
        <dbReference type="RuleBase" id="RU000485"/>
    </source>
</evidence>
<dbReference type="EMBL" id="LQRA01000002">
    <property type="protein sequence ID" value="KZE84230.1"/>
    <property type="molecule type" value="Genomic_DNA"/>
</dbReference>
<dbReference type="eggNOG" id="COG0362">
    <property type="taxonomic scope" value="Bacteria"/>
</dbReference>
<dbReference type="SUPFAM" id="SSF51735">
    <property type="entry name" value="NAD(P)-binding Rossmann-fold domains"/>
    <property type="match status" value="1"/>
</dbReference>
<dbReference type="AlphaFoldDB" id="A0A165RPE7"/>
<keyword evidence="3 5" id="KW-0560">Oxidoreductase</keyword>
<evidence type="ECO:0000256" key="2">
    <source>
        <dbReference type="ARBA" id="ARBA00011738"/>
    </source>
</evidence>
<evidence type="ECO:0000256" key="5">
    <source>
        <dbReference type="PIRNR" id="PIRNR000109"/>
    </source>
</evidence>
<feature type="binding site" description="in other chain" evidence="7">
    <location>
        <position position="260"/>
    </location>
    <ligand>
        <name>substrate</name>
        <note>ligand shared between dimeric partners</note>
    </ligand>
</feature>
<evidence type="ECO:0000259" key="10">
    <source>
        <dbReference type="SMART" id="SM01350"/>
    </source>
</evidence>
<dbReference type="InterPro" id="IPR006115">
    <property type="entry name" value="6PGDH_NADP-bd"/>
</dbReference>
<dbReference type="InterPro" id="IPR006113">
    <property type="entry name" value="6PGDH_Gnd/GntZ"/>
</dbReference>
<dbReference type="STRING" id="1007103.GCA_000213315_03093"/>
<gene>
    <name evidence="11" type="ORF">AV654_06660</name>
    <name evidence="12" type="ORF">C8Z91_30365</name>
</gene>
<keyword evidence="13" id="KW-1185">Reference proteome</keyword>
<evidence type="ECO:0000256" key="6">
    <source>
        <dbReference type="PIRSR" id="PIRSR000109-1"/>
    </source>
</evidence>
<dbReference type="Gene3D" id="3.40.50.720">
    <property type="entry name" value="NAD(P)-binding Rossmann-like Domain"/>
    <property type="match status" value="1"/>
</dbReference>
<dbReference type="FunFam" id="3.40.50.720:FF:000007">
    <property type="entry name" value="6-phosphogluconate dehydrogenase, decarboxylating"/>
    <property type="match status" value="1"/>
</dbReference>
<comment type="catalytic activity">
    <reaction evidence="5 9">
        <text>6-phospho-D-gluconate + NADP(+) = D-ribulose 5-phosphate + CO2 + NADPH</text>
        <dbReference type="Rhea" id="RHEA:10116"/>
        <dbReference type="ChEBI" id="CHEBI:16526"/>
        <dbReference type="ChEBI" id="CHEBI:57783"/>
        <dbReference type="ChEBI" id="CHEBI:58121"/>
        <dbReference type="ChEBI" id="CHEBI:58349"/>
        <dbReference type="ChEBI" id="CHEBI:58759"/>
        <dbReference type="EC" id="1.1.1.44"/>
    </reaction>
</comment>
<dbReference type="EC" id="1.1.1.44" evidence="5 9"/>
<dbReference type="SMART" id="SM01350">
    <property type="entry name" value="6PGD"/>
    <property type="match status" value="1"/>
</dbReference>
<dbReference type="Gene3D" id="1.20.5.320">
    <property type="entry name" value="6-Phosphogluconate Dehydrogenase, domain 3"/>
    <property type="match status" value="1"/>
</dbReference>
<dbReference type="GO" id="GO:0004616">
    <property type="term" value="F:phosphogluconate dehydrogenase (decarboxylating) activity"/>
    <property type="evidence" value="ECO:0007669"/>
    <property type="project" value="UniProtKB-EC"/>
</dbReference>
<evidence type="ECO:0000256" key="7">
    <source>
        <dbReference type="PIRSR" id="PIRSR000109-2"/>
    </source>
</evidence>
<keyword evidence="5 9" id="KW-0521">NADP</keyword>
<evidence type="ECO:0000313" key="13">
    <source>
        <dbReference type="Proteomes" id="UP000076563"/>
    </source>
</evidence>
<reference evidence="12 14" key="3">
    <citation type="submission" date="2018-03" db="EMBL/GenBank/DDBJ databases">
        <title>Genome sequence of Paenibacillus elgii strain AC13 an antimicrobial compound producing bacteria.</title>
        <authorList>
            <person name="Kurokawa A.S."/>
            <person name="Araujo J.F."/>
            <person name="Costa R.A."/>
            <person name="Ortega D.B."/>
            <person name="Pires A.S."/>
            <person name="Pappas G.J.Jr."/>
            <person name="Franco O.L."/>
            <person name="Barreto C."/>
            <person name="Magalhaes B.S."/>
            <person name="Kruger R.H."/>
        </authorList>
    </citation>
    <scope>NUCLEOTIDE SEQUENCE [LARGE SCALE GENOMIC DNA]</scope>
    <source>
        <strain evidence="12 14">AC13</strain>
    </source>
</reference>
<keyword evidence="5 9" id="KW-0570">Pentose shunt</keyword>
<feature type="active site" description="Proton donor" evidence="6">
    <location>
        <position position="189"/>
    </location>
</feature>
<dbReference type="OrthoDB" id="9804542at2"/>